<gene>
    <name evidence="5" type="ORF">GCM10023214_70920</name>
</gene>
<evidence type="ECO:0000256" key="2">
    <source>
        <dbReference type="SAM" id="MobiDB-lite"/>
    </source>
</evidence>
<dbReference type="InterPro" id="IPR006530">
    <property type="entry name" value="YD"/>
</dbReference>
<accession>A0ABP8VLI5</accession>
<dbReference type="InterPro" id="IPR050708">
    <property type="entry name" value="T6SS_VgrG/RHS"/>
</dbReference>
<feature type="compositionally biased region" description="Basic and acidic residues" evidence="2">
    <location>
        <begin position="313"/>
        <end position="327"/>
    </location>
</feature>
<reference evidence="6" key="1">
    <citation type="journal article" date="2019" name="Int. J. Syst. Evol. Microbiol.">
        <title>The Global Catalogue of Microorganisms (GCM) 10K type strain sequencing project: providing services to taxonomists for standard genome sequencing and annotation.</title>
        <authorList>
            <consortium name="The Broad Institute Genomics Platform"/>
            <consortium name="The Broad Institute Genome Sequencing Center for Infectious Disease"/>
            <person name="Wu L."/>
            <person name="Ma J."/>
        </authorList>
    </citation>
    <scope>NUCLEOTIDE SEQUENCE [LARGE SCALE GENOMIC DNA]</scope>
    <source>
        <strain evidence="6">JCM 18054</strain>
    </source>
</reference>
<dbReference type="NCBIfam" id="TIGR01643">
    <property type="entry name" value="YD_repeat_2x"/>
    <property type="match status" value="9"/>
</dbReference>
<evidence type="ECO:0000259" key="4">
    <source>
        <dbReference type="Pfam" id="PF25023"/>
    </source>
</evidence>
<keyword evidence="1" id="KW-0677">Repeat</keyword>
<feature type="compositionally biased region" description="Polar residues" evidence="2">
    <location>
        <begin position="300"/>
        <end position="311"/>
    </location>
</feature>
<proteinExistence type="predicted"/>
<dbReference type="InterPro" id="IPR022385">
    <property type="entry name" value="Rhs_assc_core"/>
</dbReference>
<dbReference type="InterPro" id="IPR036689">
    <property type="entry name" value="ESAT-6-like_sf"/>
</dbReference>
<evidence type="ECO:0000259" key="3">
    <source>
        <dbReference type="Pfam" id="PF20148"/>
    </source>
</evidence>
<dbReference type="InterPro" id="IPR031325">
    <property type="entry name" value="RHS_repeat"/>
</dbReference>
<dbReference type="NCBIfam" id="TIGR03696">
    <property type="entry name" value="Rhs_assc_core"/>
    <property type="match status" value="1"/>
</dbReference>
<dbReference type="Gene3D" id="1.20.1260.20">
    <property type="entry name" value="PPE superfamily"/>
    <property type="match status" value="1"/>
</dbReference>
<feature type="domain" description="Teneurin-like YD-shell" evidence="4">
    <location>
        <begin position="1059"/>
        <end position="1311"/>
    </location>
</feature>
<keyword evidence="6" id="KW-1185">Reference proteome</keyword>
<dbReference type="PANTHER" id="PTHR32305:SF15">
    <property type="entry name" value="PROTEIN RHSA-RELATED"/>
    <property type="match status" value="1"/>
</dbReference>
<dbReference type="PANTHER" id="PTHR32305">
    <property type="match status" value="1"/>
</dbReference>
<organism evidence="5 6">
    <name type="scientific">Amycolatopsis dongchuanensis</name>
    <dbReference type="NCBI Taxonomy" id="1070866"/>
    <lineage>
        <taxon>Bacteria</taxon>
        <taxon>Bacillati</taxon>
        <taxon>Actinomycetota</taxon>
        <taxon>Actinomycetes</taxon>
        <taxon>Pseudonocardiales</taxon>
        <taxon>Pseudonocardiaceae</taxon>
        <taxon>Amycolatopsis</taxon>
    </lineage>
</organism>
<dbReference type="Gene3D" id="2.180.10.10">
    <property type="entry name" value="RHS repeat-associated core"/>
    <property type="match status" value="3"/>
</dbReference>
<dbReference type="RefSeq" id="WP_346056368.1">
    <property type="nucleotide sequence ID" value="NZ_BAABIB010000152.1"/>
</dbReference>
<dbReference type="Proteomes" id="UP001500192">
    <property type="component" value="Unassembled WGS sequence"/>
</dbReference>
<name>A0ABP8VLI5_9PSEU</name>
<protein>
    <submittedName>
        <fullName evidence="5">RHS repeat-associated core domain-containing protein</fullName>
    </submittedName>
</protein>
<dbReference type="InterPro" id="IPR038332">
    <property type="entry name" value="PPE_sf"/>
</dbReference>
<comment type="caution">
    <text evidence="5">The sequence shown here is derived from an EMBL/GenBank/DDBJ whole genome shotgun (WGS) entry which is preliminary data.</text>
</comment>
<sequence length="1477" mass="161731">MANPLVAQAQSQTTAVTGIGIAESAVDLANGVKDGSWVEFGMGALGVGMEALSMVVDPIGTLAQYGASWLIEHVQPLKEALDWLAGDPPVIQSFADTWANVAQEVGAVAGDLSNETVNGTAGWTGEGGDAYRAHVAEQSDAIAGAATLADGISTGVMVMGQVVAMVRETVRDLVAELVGKLISWVLEEACTLGFATPLVAAQATTAITNAISKVSDLIRKLVKTIGNVTPKIRKIVDKLGEIIEKLSKLGRKFARRADGATLPSGAKSIDTPELHAPDAPHTPHTPDADLPGTHAGDGTTPGSADTPSSRPTDPADTKTPENARVCENDPIDVATGEMVLGQTDVELPAVLPLVLRRTHVSSYRAGRSFGRSWASTVDQRVEVDSAGVVYVAEDGMLLVYPAPPADGVVLPELGPRWPLSRSEDGGFTVERRESGQRLHFAPGTGLLREVADRNGNRITFDRDAAGTLTAVRHSGGYELAVDTSAGLITALSLRNPHGEDIPVVRYRYDDAGRLTEVLNSSGAPLRFDYDLAGRITQWTDRNGEWYRYRYDERGRCVANEGSGGFLDGTFEYEDGVTRFTDALGHTTVYEVNERRQVVAETDPLGHRTTQEWDEFDRLLSRTDPLGRTTTYRYDEEGNLTTITRPDGTQALAEYGEAGRPVVTIDPDGAVWRRTYDAAGRVTSVTDPTGATTHCEYDGTGQLVKVTDELGRVHRTETDAAGLPVAEIDVHGSVTRYRRDQFGRIVEITDPTGATTTMTWTVEGRLLSRVNADGGVERWRYDGEGNQVEYVDALGQVTRIRSTHFDLPAAHLRPDGSSLTFAYDPALRLKSVTDSRGQVWRYEYDAAGRLVSETDFNGRTVRYRHDAAGQLVARTNGNQEEITYRRDPLGNVVERGYGDVVETFEHDPVGRLVRARNADADLVLVRDAVGRVLAEGSNGRVVTSEYDRIGRRTLRRTPTGAETVWQYGIGGRPDALRTAGHTMTFGYDGAGRETERLLDSGTVIAQSWEPGGRLGSQTVSVVGSARHQSRVIQQRRYHYRPDGHLAGIDDLLAGNRSFTLDPAARITAVTGTGWTERYAYDAAGNVTSASWPDPSGDAQGSRQYSGCAVTQAGNVRYRYDAQGRVIMRSRKRLSAKPETWHYTWNADDRLVEVVTPDGTRWRYLYDPLGRRIAKLRLAGGVVAERIDFCWDGMVLAEQIHSDGTATTWNWEPGTFRPVSQVERSARDQQWFDREFYSIVTDLVGSPTELVTPDGALAWRRRSTLWGLDLPGGGDGADTPLRFPGQYYDRESGLHYNHFRYYDPATGRYTAIDPLGLAPAPNPQAYVPNPTAAIDPSGLTPCQTFYSVQSRQDADRLIDNGGEPWPSGVDSNGRPRAELGEGLYAWETREQAERYLDVISRREGAPTMEIVEHRIRGEDFDRLRSADMSTMDDDAATELWLSEGNHDYDHIRRVTGRFGPEHYFRSSVYHLFQSTRSSG</sequence>
<evidence type="ECO:0000313" key="6">
    <source>
        <dbReference type="Proteomes" id="UP001500192"/>
    </source>
</evidence>
<feature type="domain" description="DUF6531" evidence="3">
    <location>
        <begin position="329"/>
        <end position="400"/>
    </location>
</feature>
<evidence type="ECO:0000256" key="1">
    <source>
        <dbReference type="ARBA" id="ARBA00022737"/>
    </source>
</evidence>
<dbReference type="Pfam" id="PF20148">
    <property type="entry name" value="DUF6531"/>
    <property type="match status" value="1"/>
</dbReference>
<evidence type="ECO:0000313" key="5">
    <source>
        <dbReference type="EMBL" id="GAA4666973.1"/>
    </source>
</evidence>
<dbReference type="SUPFAM" id="SSF82171">
    <property type="entry name" value="DPP6 N-terminal domain-like"/>
    <property type="match status" value="1"/>
</dbReference>
<dbReference type="EMBL" id="BAABIB010000152">
    <property type="protein sequence ID" value="GAA4666973.1"/>
    <property type="molecule type" value="Genomic_DNA"/>
</dbReference>
<dbReference type="InterPro" id="IPR056823">
    <property type="entry name" value="TEN-like_YD-shell"/>
</dbReference>
<dbReference type="Pfam" id="PF25023">
    <property type="entry name" value="TEN_YD-shell"/>
    <property type="match status" value="1"/>
</dbReference>
<dbReference type="Pfam" id="PF05593">
    <property type="entry name" value="RHS_repeat"/>
    <property type="match status" value="6"/>
</dbReference>
<dbReference type="SUPFAM" id="SSF140453">
    <property type="entry name" value="EsxAB dimer-like"/>
    <property type="match status" value="1"/>
</dbReference>
<feature type="region of interest" description="Disordered" evidence="2">
    <location>
        <begin position="260"/>
        <end position="327"/>
    </location>
</feature>
<dbReference type="InterPro" id="IPR045351">
    <property type="entry name" value="DUF6531"/>
</dbReference>